<proteinExistence type="inferred from homology"/>
<dbReference type="PANTHER" id="PTHR31793:SF27">
    <property type="entry name" value="NOVEL THIOESTERASE SUPERFAMILY DOMAIN AND SAPOSIN A-TYPE DOMAIN CONTAINING PROTEIN (0610012H03RIK)"/>
    <property type="match status" value="1"/>
</dbReference>
<dbReference type="RefSeq" id="WP_105420842.1">
    <property type="nucleotide sequence ID" value="NZ_PUIO01000050.1"/>
</dbReference>
<dbReference type="InterPro" id="IPR029069">
    <property type="entry name" value="HotDog_dom_sf"/>
</dbReference>
<dbReference type="InterPro" id="IPR050563">
    <property type="entry name" value="4-hydroxybenzoyl-CoA_TE"/>
</dbReference>
<evidence type="ECO:0000313" key="3">
    <source>
        <dbReference type="EMBL" id="PQP18391.1"/>
    </source>
</evidence>
<comment type="similarity">
    <text evidence="1">Belongs to the 4-hydroxybenzoyl-CoA thioesterase family.</text>
</comment>
<dbReference type="SUPFAM" id="SSF54637">
    <property type="entry name" value="Thioesterase/thiol ester dehydrase-isomerase"/>
    <property type="match status" value="1"/>
</dbReference>
<comment type="caution">
    <text evidence="3">The sequence shown here is derived from an EMBL/GenBank/DDBJ whole genome shotgun (WGS) entry which is preliminary data.</text>
</comment>
<keyword evidence="2" id="KW-0378">Hydrolase</keyword>
<evidence type="ECO:0000256" key="1">
    <source>
        <dbReference type="ARBA" id="ARBA00005953"/>
    </source>
</evidence>
<dbReference type="Proteomes" id="UP000239290">
    <property type="component" value="Unassembled WGS sequence"/>
</dbReference>
<protein>
    <submittedName>
        <fullName evidence="3">4-hydroxybenzoyl-CoA thioesterase</fullName>
    </submittedName>
</protein>
<dbReference type="GO" id="GO:0047617">
    <property type="term" value="F:fatty acyl-CoA hydrolase activity"/>
    <property type="evidence" value="ECO:0007669"/>
    <property type="project" value="TreeGrafter"/>
</dbReference>
<dbReference type="AlphaFoldDB" id="A0A2S8IUC2"/>
<dbReference type="PANTHER" id="PTHR31793">
    <property type="entry name" value="4-HYDROXYBENZOYL-COA THIOESTERASE FAMILY MEMBER"/>
    <property type="match status" value="1"/>
</dbReference>
<dbReference type="EMBL" id="PUIO01000050">
    <property type="protein sequence ID" value="PQP18391.1"/>
    <property type="molecule type" value="Genomic_DNA"/>
</dbReference>
<accession>A0A2S8IUC2</accession>
<dbReference type="Gene3D" id="3.10.129.10">
    <property type="entry name" value="Hotdog Thioesterase"/>
    <property type="match status" value="1"/>
</dbReference>
<dbReference type="CDD" id="cd00586">
    <property type="entry name" value="4HBT"/>
    <property type="match status" value="1"/>
</dbReference>
<name>A0A2S8IUC2_RHOOP</name>
<organism evidence="3 4">
    <name type="scientific">Rhodococcus opacus</name>
    <name type="common">Nocardia opaca</name>
    <dbReference type="NCBI Taxonomy" id="37919"/>
    <lineage>
        <taxon>Bacteria</taxon>
        <taxon>Bacillati</taxon>
        <taxon>Actinomycetota</taxon>
        <taxon>Actinomycetes</taxon>
        <taxon>Mycobacteriales</taxon>
        <taxon>Nocardiaceae</taxon>
        <taxon>Rhodococcus</taxon>
    </lineage>
</organism>
<gene>
    <name evidence="3" type="ORF">C5613_32345</name>
</gene>
<dbReference type="Pfam" id="PF13279">
    <property type="entry name" value="4HBT_2"/>
    <property type="match status" value="1"/>
</dbReference>
<reference evidence="4" key="1">
    <citation type="submission" date="2018-02" db="EMBL/GenBank/DDBJ databases">
        <title>Draft genome sequencing of Rhodococcus opacus KU647198.</title>
        <authorList>
            <person name="Zheng B.-X."/>
        </authorList>
    </citation>
    <scope>NUCLEOTIDE SEQUENCE [LARGE SCALE GENOMIC DNA]</scope>
    <source>
        <strain evidence="4">04-OD7</strain>
    </source>
</reference>
<sequence length="152" mass="16835">MSAEAVDVRETPTVADFTVHRTATTRWSDNDMYGHLNNAVYYQLFDAAINGWIIEHTCLNPVAAPALGVVAESGCRYFEQLQFPQALEVGIRVARLGRTSVTYDLGLFPTGLPETAAVAARGRWVHVYVDRDTRRPVPIPDGLRRLFESATG</sequence>
<evidence type="ECO:0000313" key="4">
    <source>
        <dbReference type="Proteomes" id="UP000239290"/>
    </source>
</evidence>
<evidence type="ECO:0000256" key="2">
    <source>
        <dbReference type="ARBA" id="ARBA00022801"/>
    </source>
</evidence>